<comment type="subunit">
    <text evidence="3">Homotrimer.</text>
</comment>
<evidence type="ECO:0000256" key="1">
    <source>
        <dbReference type="ARBA" id="ARBA00004761"/>
    </source>
</evidence>
<dbReference type="Gene3D" id="3.20.20.70">
    <property type="entry name" value="Aldolase class I"/>
    <property type="match status" value="1"/>
</dbReference>
<evidence type="ECO:0000256" key="3">
    <source>
        <dbReference type="ARBA" id="ARBA00011233"/>
    </source>
</evidence>
<dbReference type="PANTHER" id="PTHR30246:SF1">
    <property type="entry name" value="2-DEHYDRO-3-DEOXY-6-PHOSPHOGALACTONATE ALDOLASE-RELATED"/>
    <property type="match status" value="1"/>
</dbReference>
<dbReference type="InterPro" id="IPR000887">
    <property type="entry name" value="Aldlse_KDPG_KHG"/>
</dbReference>
<comment type="similarity">
    <text evidence="2">Belongs to the KHG/KDPG aldolase family.</text>
</comment>
<evidence type="ECO:0000313" key="7">
    <source>
        <dbReference type="Proteomes" id="UP000746595"/>
    </source>
</evidence>
<dbReference type="PANTHER" id="PTHR30246">
    <property type="entry name" value="2-KETO-3-DEOXY-6-PHOSPHOGLUCONATE ALDOLASE"/>
    <property type="match status" value="1"/>
</dbReference>
<keyword evidence="5" id="KW-0119">Carbohydrate metabolism</keyword>
<keyword evidence="7" id="KW-1185">Reference proteome</keyword>
<dbReference type="NCBIfam" id="TIGR01182">
    <property type="entry name" value="eda"/>
    <property type="match status" value="1"/>
</dbReference>
<organism evidence="6 7">
    <name type="scientific">Paeniglutamicibacter terrestris</name>
    <dbReference type="NCBI Taxonomy" id="2723403"/>
    <lineage>
        <taxon>Bacteria</taxon>
        <taxon>Bacillati</taxon>
        <taxon>Actinomycetota</taxon>
        <taxon>Actinomycetes</taxon>
        <taxon>Micrococcales</taxon>
        <taxon>Micrococcaceae</taxon>
        <taxon>Paeniglutamicibacter</taxon>
    </lineage>
</organism>
<dbReference type="SUPFAM" id="SSF51569">
    <property type="entry name" value="Aldolase"/>
    <property type="match status" value="1"/>
</dbReference>
<comment type="pathway">
    <text evidence="1">Carbohydrate acid metabolism.</text>
</comment>
<gene>
    <name evidence="6" type="ORF">HED64_04120</name>
</gene>
<dbReference type="RefSeq" id="WP_168150787.1">
    <property type="nucleotide sequence ID" value="NZ_JAAWVT010000001.1"/>
</dbReference>
<evidence type="ECO:0000313" key="6">
    <source>
        <dbReference type="EMBL" id="NKG19896.1"/>
    </source>
</evidence>
<dbReference type="CDD" id="cd00452">
    <property type="entry name" value="KDPG_aldolase"/>
    <property type="match status" value="1"/>
</dbReference>
<accession>A0ABX1G0X6</accession>
<dbReference type="Proteomes" id="UP000746595">
    <property type="component" value="Unassembled WGS sequence"/>
</dbReference>
<reference evidence="6 7" key="1">
    <citation type="submission" date="2020-04" db="EMBL/GenBank/DDBJ databases">
        <title>Paeniglutamicibacter sp. ANT13_2, a novel actinomycete isolated from sediment in Antarctica.</title>
        <authorList>
            <person name="Sakdapetsiri C."/>
            <person name="Pinyakong O."/>
        </authorList>
    </citation>
    <scope>NUCLEOTIDE SEQUENCE [LARGE SCALE GENOMIC DNA]</scope>
    <source>
        <strain evidence="6 7">ANT13_2</strain>
    </source>
</reference>
<dbReference type="Pfam" id="PF01081">
    <property type="entry name" value="Aldolase"/>
    <property type="match status" value="1"/>
</dbReference>
<dbReference type="EMBL" id="JAAWVT010000001">
    <property type="protein sequence ID" value="NKG19896.1"/>
    <property type="molecule type" value="Genomic_DNA"/>
</dbReference>
<evidence type="ECO:0000256" key="5">
    <source>
        <dbReference type="ARBA" id="ARBA00023277"/>
    </source>
</evidence>
<name>A0ABX1G0X6_9MICC</name>
<proteinExistence type="inferred from homology"/>
<comment type="caution">
    <text evidence="6">The sequence shown here is derived from an EMBL/GenBank/DDBJ whole genome shotgun (WGS) entry which is preliminary data.</text>
</comment>
<evidence type="ECO:0000256" key="4">
    <source>
        <dbReference type="ARBA" id="ARBA00023239"/>
    </source>
</evidence>
<protein>
    <submittedName>
        <fullName evidence="6">Bifunctional 4-hydroxy-2-oxoglutarate aldolase/2-dehydro-3-deoxy-phosphogluconate aldolase</fullName>
    </submittedName>
</protein>
<sequence length="221" mass="22205">MSKNTNRPAPGALLRETPIVAVLRAKHASEYAPVIDALVAGGVTSIELTLSTAGVFEELPVLRGRYGANADIGVGTITTVEDAEAAIAGGAGFIVTPITDPQIVATAVAAGIPVYPGGMTPTELFAGWKAGATAVKIFPASQVGPGFLKDLRGPFPDIQAVPSGGVDVAEAVEWIRAGALAVSVGGPLLGDAFKGGDLAELTVRAKALVNAVAEAKDGVKV</sequence>
<keyword evidence="4" id="KW-0456">Lyase</keyword>
<evidence type="ECO:0000256" key="2">
    <source>
        <dbReference type="ARBA" id="ARBA00006906"/>
    </source>
</evidence>
<dbReference type="InterPro" id="IPR013785">
    <property type="entry name" value="Aldolase_TIM"/>
</dbReference>